<dbReference type="STRING" id="1921510.BSL82_15300"/>
<dbReference type="AlphaFoldDB" id="A0A1L3ZXX3"/>
<proteinExistence type="predicted"/>
<evidence type="ECO:0000313" key="2">
    <source>
        <dbReference type="Proteomes" id="UP000182063"/>
    </source>
</evidence>
<name>A0A1L3ZXX3_9SPHN</name>
<keyword evidence="2" id="KW-1185">Reference proteome</keyword>
<dbReference type="KEGG" id="sphj:BSL82_15300"/>
<reference evidence="2" key="1">
    <citation type="submission" date="2016-11" db="EMBL/GenBank/DDBJ databases">
        <title>Complete Genome Sequence of alachlor-degrading Sphingomonas sp. strain JJ-A5.</title>
        <authorList>
            <person name="Lee H."/>
            <person name="Ka J.-O."/>
        </authorList>
    </citation>
    <scope>NUCLEOTIDE SEQUENCE [LARGE SCALE GENOMIC DNA]</scope>
    <source>
        <strain evidence="2">JJ-A5</strain>
    </source>
</reference>
<protein>
    <submittedName>
        <fullName evidence="1">Uncharacterized protein</fullName>
    </submittedName>
</protein>
<evidence type="ECO:0000313" key="1">
    <source>
        <dbReference type="EMBL" id="API60484.1"/>
    </source>
</evidence>
<sequence length="187" mass="19692">MFRVAQARCASRPRRIRIEGVKAALPCLFLFLLAGCTSKNDAAYPSLSPRPVEKIAAEDLSPDDTPAPEPAAVDPAILKRMAAVRAALRQARERLDQAVAAASAPAPEAERGSEQWVDNQVTLSRLLAAQGAVRNAGTDLGAVMSDLAQARVGGAATAEAEAEVQSLQAEVEALLTRGQSEIGRRTP</sequence>
<accession>A0A1L3ZXX3</accession>
<dbReference type="EMBL" id="CP018221">
    <property type="protein sequence ID" value="API60484.1"/>
    <property type="molecule type" value="Genomic_DNA"/>
</dbReference>
<dbReference type="Proteomes" id="UP000182063">
    <property type="component" value="Chromosome"/>
</dbReference>
<organism evidence="1 2">
    <name type="scientific">Tardibacter chloracetimidivorans</name>
    <dbReference type="NCBI Taxonomy" id="1921510"/>
    <lineage>
        <taxon>Bacteria</taxon>
        <taxon>Pseudomonadati</taxon>
        <taxon>Pseudomonadota</taxon>
        <taxon>Alphaproteobacteria</taxon>
        <taxon>Sphingomonadales</taxon>
        <taxon>Sphingomonadaceae</taxon>
        <taxon>Tardibacter</taxon>
    </lineage>
</organism>
<gene>
    <name evidence="1" type="ORF">BSL82_15300</name>
</gene>